<comment type="caution">
    <text evidence="2">The sequence shown here is derived from an EMBL/GenBank/DDBJ whole genome shotgun (WGS) entry which is preliminary data.</text>
</comment>
<evidence type="ECO:0000313" key="2">
    <source>
        <dbReference type="EMBL" id="KAK3396757.1"/>
    </source>
</evidence>
<accession>A0AAE0UAD6</accession>
<dbReference type="AlphaFoldDB" id="A0AAE0UAD6"/>
<feature type="region of interest" description="Disordered" evidence="1">
    <location>
        <begin position="136"/>
        <end position="158"/>
    </location>
</feature>
<dbReference type="Proteomes" id="UP001281003">
    <property type="component" value="Unassembled WGS sequence"/>
</dbReference>
<feature type="region of interest" description="Disordered" evidence="1">
    <location>
        <begin position="1"/>
        <end position="28"/>
    </location>
</feature>
<feature type="compositionally biased region" description="Low complexity" evidence="1">
    <location>
        <begin position="8"/>
        <end position="28"/>
    </location>
</feature>
<evidence type="ECO:0000256" key="1">
    <source>
        <dbReference type="SAM" id="MobiDB-lite"/>
    </source>
</evidence>
<protein>
    <submittedName>
        <fullName evidence="2">Uncharacterized protein</fullName>
    </submittedName>
</protein>
<feature type="compositionally biased region" description="Polar residues" evidence="1">
    <location>
        <begin position="136"/>
        <end position="150"/>
    </location>
</feature>
<gene>
    <name evidence="2" type="ORF">B0T20DRAFT_242867</name>
</gene>
<name>A0AAE0UAD6_SORBR</name>
<sequence>MFRPTLRLASKAPSSPSTPSSKQLPSPLLKLPHLPSSLLTKYPAKKSWPPDFSTMSPQEQLKYEKRYKRKIHHIAQRPRWDKMVQLAQLGTISFVLIYCLLFADWKDERQPFYEFRAWFWESLGFEYEAPKRPAQRTLSQEAQASTNGVQSGLKPRQM</sequence>
<reference evidence="2" key="1">
    <citation type="journal article" date="2023" name="Mol. Phylogenet. Evol.">
        <title>Genome-scale phylogeny and comparative genomics of the fungal order Sordariales.</title>
        <authorList>
            <person name="Hensen N."/>
            <person name="Bonometti L."/>
            <person name="Westerberg I."/>
            <person name="Brannstrom I.O."/>
            <person name="Guillou S."/>
            <person name="Cros-Aarteil S."/>
            <person name="Calhoun S."/>
            <person name="Haridas S."/>
            <person name="Kuo A."/>
            <person name="Mondo S."/>
            <person name="Pangilinan J."/>
            <person name="Riley R."/>
            <person name="LaButti K."/>
            <person name="Andreopoulos B."/>
            <person name="Lipzen A."/>
            <person name="Chen C."/>
            <person name="Yan M."/>
            <person name="Daum C."/>
            <person name="Ng V."/>
            <person name="Clum A."/>
            <person name="Steindorff A."/>
            <person name="Ohm R.A."/>
            <person name="Martin F."/>
            <person name="Silar P."/>
            <person name="Natvig D.O."/>
            <person name="Lalanne C."/>
            <person name="Gautier V."/>
            <person name="Ament-Velasquez S.L."/>
            <person name="Kruys A."/>
            <person name="Hutchinson M.I."/>
            <person name="Powell A.J."/>
            <person name="Barry K."/>
            <person name="Miller A.N."/>
            <person name="Grigoriev I.V."/>
            <person name="Debuchy R."/>
            <person name="Gladieux P."/>
            <person name="Hiltunen Thoren M."/>
            <person name="Johannesson H."/>
        </authorList>
    </citation>
    <scope>NUCLEOTIDE SEQUENCE</scope>
    <source>
        <strain evidence="2">FGSC 1904</strain>
    </source>
</reference>
<evidence type="ECO:0000313" key="3">
    <source>
        <dbReference type="Proteomes" id="UP001281003"/>
    </source>
</evidence>
<proteinExistence type="predicted"/>
<organism evidence="2 3">
    <name type="scientific">Sordaria brevicollis</name>
    <dbReference type="NCBI Taxonomy" id="83679"/>
    <lineage>
        <taxon>Eukaryota</taxon>
        <taxon>Fungi</taxon>
        <taxon>Dikarya</taxon>
        <taxon>Ascomycota</taxon>
        <taxon>Pezizomycotina</taxon>
        <taxon>Sordariomycetes</taxon>
        <taxon>Sordariomycetidae</taxon>
        <taxon>Sordariales</taxon>
        <taxon>Sordariaceae</taxon>
        <taxon>Sordaria</taxon>
    </lineage>
</organism>
<reference evidence="2" key="2">
    <citation type="submission" date="2023-07" db="EMBL/GenBank/DDBJ databases">
        <authorList>
            <consortium name="Lawrence Berkeley National Laboratory"/>
            <person name="Haridas S."/>
            <person name="Hensen N."/>
            <person name="Bonometti L."/>
            <person name="Westerberg I."/>
            <person name="Brannstrom I.O."/>
            <person name="Guillou S."/>
            <person name="Cros-Aarteil S."/>
            <person name="Calhoun S."/>
            <person name="Kuo A."/>
            <person name="Mondo S."/>
            <person name="Pangilinan J."/>
            <person name="Riley R."/>
            <person name="LaButti K."/>
            <person name="Andreopoulos B."/>
            <person name="Lipzen A."/>
            <person name="Chen C."/>
            <person name="Yanf M."/>
            <person name="Daum C."/>
            <person name="Ng V."/>
            <person name="Clum A."/>
            <person name="Steindorff A."/>
            <person name="Ohm R."/>
            <person name="Martin F."/>
            <person name="Silar P."/>
            <person name="Natvig D."/>
            <person name="Lalanne C."/>
            <person name="Gautier V."/>
            <person name="Ament-velasquez S.L."/>
            <person name="Kruys A."/>
            <person name="Hutchinson M.I."/>
            <person name="Powell A.J."/>
            <person name="Barry K."/>
            <person name="Miller A.N."/>
            <person name="Grigoriev I.V."/>
            <person name="Debuchy R."/>
            <person name="Gladieux P."/>
            <person name="Thoren M.H."/>
            <person name="Johannesson H."/>
        </authorList>
    </citation>
    <scope>NUCLEOTIDE SEQUENCE</scope>
    <source>
        <strain evidence="2">FGSC 1904</strain>
    </source>
</reference>
<dbReference type="EMBL" id="JAUTDP010000008">
    <property type="protein sequence ID" value="KAK3396757.1"/>
    <property type="molecule type" value="Genomic_DNA"/>
</dbReference>
<keyword evidence="3" id="KW-1185">Reference proteome</keyword>